<reference evidence="10" key="1">
    <citation type="journal article" date="2015" name="J. Biotechnol.">
        <title>The structure of the Cyberlindnera jadinii genome and its relation to Candida utilis analyzed by the occurrence of single nucleotide polymorphisms.</title>
        <authorList>
            <person name="Rupp O."/>
            <person name="Brinkrolf K."/>
            <person name="Buerth C."/>
            <person name="Kunigo M."/>
            <person name="Schneider J."/>
            <person name="Jaenicke S."/>
            <person name="Goesmann A."/>
            <person name="Puehler A."/>
            <person name="Jaeger K.-E."/>
            <person name="Ernst J.F."/>
        </authorList>
    </citation>
    <scope>NUCLEOTIDE SEQUENCE [LARGE SCALE GENOMIC DNA]</scope>
    <source>
        <strain evidence="10">ATCC 18201 / CBS 1600 / BCRC 20928 / JCM 3617 / NBRC 0987 / NRRL Y-1542</strain>
    </source>
</reference>
<feature type="repeat" description="Solcar" evidence="8">
    <location>
        <begin position="752"/>
        <end position="835"/>
    </location>
</feature>
<dbReference type="Pfam" id="PF00153">
    <property type="entry name" value="Mito_carr"/>
    <property type="match status" value="3"/>
</dbReference>
<protein>
    <submittedName>
        <fullName evidence="9">DIC1 protein</fullName>
    </submittedName>
</protein>
<dbReference type="InterPro" id="IPR018108">
    <property type="entry name" value="MCP_transmembrane"/>
</dbReference>
<evidence type="ECO:0000256" key="7">
    <source>
        <dbReference type="ARBA" id="ARBA00023136"/>
    </source>
</evidence>
<keyword evidence="7 8" id="KW-0472">Membrane</keyword>
<evidence type="ECO:0000313" key="10">
    <source>
        <dbReference type="Proteomes" id="UP000038830"/>
    </source>
</evidence>
<dbReference type="Gene3D" id="1.50.40.10">
    <property type="entry name" value="Mitochondrial carrier domain"/>
    <property type="match status" value="1"/>
</dbReference>
<comment type="subcellular location">
    <subcellularLocation>
        <location evidence="1">Membrane</location>
        <topology evidence="1">Multi-pass membrane protein</topology>
    </subcellularLocation>
</comment>
<gene>
    <name evidence="9" type="primary">DIC1</name>
    <name evidence="9" type="ORF">BN1211_3751</name>
</gene>
<evidence type="ECO:0000256" key="2">
    <source>
        <dbReference type="ARBA" id="ARBA00006375"/>
    </source>
</evidence>
<evidence type="ECO:0000256" key="8">
    <source>
        <dbReference type="PROSITE-ProRule" id="PRU00282"/>
    </source>
</evidence>
<keyword evidence="3" id="KW-0813">Transport</keyword>
<dbReference type="AlphaFoldDB" id="A0A0H5C5F1"/>
<evidence type="ECO:0000256" key="1">
    <source>
        <dbReference type="ARBA" id="ARBA00004141"/>
    </source>
</evidence>
<dbReference type="InterPro" id="IPR023395">
    <property type="entry name" value="MCP_dom_sf"/>
</dbReference>
<sequence length="933" mass="104057">MKQFSDFKAPMLTNFNKFAIKCTSSSLGGTIPSPLSAKSLRLISNCSTSVVNADVKDICIPKLGDPEILRSMSELVSSCDGKFLPPFNLNLIPSTDLRVTVYNLLQADFPDFAKDNRLKHLTSTITSKENLHRWVIGLDLWKAIGLKTPTNIESSAVYFNCYLNALERDQSLEAGSIRKWIRQLLLVFEKETIETALGVLPSNKQLVGIRPEFEKRLKKIPSNGTVWRRCHSQPDSIINDIFPCAEADFFLVSGGPGVSVKLTVSNKLVMQSAPCDDIKGAMTDAVLKMFLLNSKDLLNIFSQKDDYSEEELISLDELFGRIRNGKKFKKYIQLRTLPPETVHEGKLIKPADDYKEKIKEVVSVFNPLPCLVEFHPSLSDSFEIQLYIEGVCILKSSFQGKVKDTQEAYKQIIHALLSCSRSDLDILKSVKWHVAIDDRFLDKMYKTVVRNKKKWTSQLGKPSELFVNWLKPEGATTKVHNSCSSAKKQWLGGSDNSVKPPHNPKKPIKLEKLVTKSYASGQCFYSGEIEGLNSRIPEIVLNPWMDAKDRGESIIAKHLGDPNVLRTLKGRRRLSPTERANIIRDIAREHLDINIGPRIASRLLQLPIDLWFCPLHKNKSAIFITMSSHKTSALASSTANTQTLDSTASTKPREKWPFWYGGFGGGVACICTHPLDLAKVRLQTAPIPKPTLFQMAGSILKHDGITGIYSGLSAGLLRQATYSLTRFGVYEYLKDNYVPVDKQSSMSYLLPISMFSGGVGGMVGNPSDIVNIRMQNDTGLPKGERRNYRNAFDGVYRIIREEGASALFRGLGTNLFRGVLMTSSQVVTYDIAKDQLIKHLHMNKDSFATFFSASLISGLVATTICSPADVLKTRIMNSSGSGESVVQILTHALQNEGPGFMFRGWLPSFVRLGPNTIIIFLVVEELKRKRVGM</sequence>
<dbReference type="EMBL" id="CDQK01000004">
    <property type="protein sequence ID" value="CEP23218.1"/>
    <property type="molecule type" value="Genomic_DNA"/>
</dbReference>
<organism evidence="9 10">
    <name type="scientific">Cyberlindnera jadinii (strain ATCC 18201 / CBS 1600 / BCRC 20928 / JCM 3617 / NBRC 0987 / NRRL Y-1542)</name>
    <name type="common">Torula yeast</name>
    <name type="synonym">Candida utilis</name>
    <dbReference type="NCBI Taxonomy" id="983966"/>
    <lineage>
        <taxon>Eukaryota</taxon>
        <taxon>Fungi</taxon>
        <taxon>Dikarya</taxon>
        <taxon>Ascomycota</taxon>
        <taxon>Saccharomycotina</taxon>
        <taxon>Saccharomycetes</taxon>
        <taxon>Phaffomycetales</taxon>
        <taxon>Phaffomycetaceae</taxon>
        <taxon>Cyberlindnera</taxon>
    </lineage>
</organism>
<name>A0A0H5C5F1_CYBJN</name>
<dbReference type="Proteomes" id="UP000038830">
    <property type="component" value="Unassembled WGS sequence"/>
</dbReference>
<feature type="repeat" description="Solcar" evidence="8">
    <location>
        <begin position="845"/>
        <end position="929"/>
    </location>
</feature>
<dbReference type="SUPFAM" id="SSF103506">
    <property type="entry name" value="Mitochondrial carrier"/>
    <property type="match status" value="1"/>
</dbReference>
<evidence type="ECO:0000256" key="5">
    <source>
        <dbReference type="ARBA" id="ARBA00022737"/>
    </source>
</evidence>
<keyword evidence="5" id="KW-0677">Repeat</keyword>
<evidence type="ECO:0000256" key="3">
    <source>
        <dbReference type="ARBA" id="ARBA00022448"/>
    </source>
</evidence>
<dbReference type="GO" id="GO:0016020">
    <property type="term" value="C:membrane"/>
    <property type="evidence" value="ECO:0007669"/>
    <property type="project" value="UniProtKB-SubCell"/>
</dbReference>
<evidence type="ECO:0000256" key="6">
    <source>
        <dbReference type="ARBA" id="ARBA00022989"/>
    </source>
</evidence>
<dbReference type="PANTHER" id="PTHR45618">
    <property type="entry name" value="MITOCHONDRIAL DICARBOXYLATE CARRIER-RELATED"/>
    <property type="match status" value="1"/>
</dbReference>
<evidence type="ECO:0000313" key="9">
    <source>
        <dbReference type="EMBL" id="CEP23218.1"/>
    </source>
</evidence>
<comment type="similarity">
    <text evidence="2">Belongs to the mitochondrial carrier (TC 2.A.29) family.</text>
</comment>
<keyword evidence="6" id="KW-1133">Transmembrane helix</keyword>
<proteinExistence type="inferred from homology"/>
<dbReference type="InterPro" id="IPR050391">
    <property type="entry name" value="Mito_Metabolite_Transporter"/>
</dbReference>
<keyword evidence="4 8" id="KW-0812">Transmembrane</keyword>
<evidence type="ECO:0000256" key="4">
    <source>
        <dbReference type="ARBA" id="ARBA00022692"/>
    </source>
</evidence>
<feature type="repeat" description="Solcar" evidence="8">
    <location>
        <begin position="656"/>
        <end position="736"/>
    </location>
</feature>
<accession>A0A0H5C5F1</accession>
<dbReference type="PROSITE" id="PS50920">
    <property type="entry name" value="SOLCAR"/>
    <property type="match status" value="3"/>
</dbReference>